<dbReference type="PANTHER" id="PTHR14181:SF1">
    <property type="entry name" value="ATYPICAL CHEMOKINE RECEPTOR 1"/>
    <property type="match status" value="1"/>
</dbReference>
<dbReference type="Gene3D" id="1.20.1070.10">
    <property type="entry name" value="Rhodopsin 7-helix transmembrane proteins"/>
    <property type="match status" value="1"/>
</dbReference>
<dbReference type="InterPro" id="IPR005384">
    <property type="entry name" value="Duffy_chemokine_rcpt"/>
</dbReference>
<keyword evidence="7 14" id="KW-0297">G-protein coupled receptor</keyword>
<evidence type="ECO:0000256" key="8">
    <source>
        <dbReference type="ARBA" id="ARBA00023136"/>
    </source>
</evidence>
<dbReference type="PRINTS" id="PR01559">
    <property type="entry name" value="DUFFYANTIGEN"/>
</dbReference>
<feature type="transmembrane region" description="Helical" evidence="14">
    <location>
        <begin position="136"/>
        <end position="155"/>
    </location>
</feature>
<feature type="transmembrane region" description="Helical" evidence="14">
    <location>
        <begin position="98"/>
        <end position="116"/>
    </location>
</feature>
<feature type="transmembrane region" description="Helical" evidence="14">
    <location>
        <begin position="64"/>
        <end position="86"/>
    </location>
</feature>
<evidence type="ECO:0000256" key="15">
    <source>
        <dbReference type="SAM" id="MobiDB-lite"/>
    </source>
</evidence>
<dbReference type="GeneID" id="101987383"/>
<evidence type="ECO:0000256" key="6">
    <source>
        <dbReference type="ARBA" id="ARBA00022989"/>
    </source>
</evidence>
<keyword evidence="10 14" id="KW-0675">Receptor</keyword>
<dbReference type="Proteomes" id="UP000694915">
    <property type="component" value="Unplaced"/>
</dbReference>
<proteinExistence type="inferred from homology"/>
<organism evidence="16 17">
    <name type="scientific">Microtus ochrogaster</name>
    <name type="common">Prairie vole</name>
    <dbReference type="NCBI Taxonomy" id="79684"/>
    <lineage>
        <taxon>Eukaryota</taxon>
        <taxon>Metazoa</taxon>
        <taxon>Chordata</taxon>
        <taxon>Craniata</taxon>
        <taxon>Vertebrata</taxon>
        <taxon>Euteleostomi</taxon>
        <taxon>Mammalia</taxon>
        <taxon>Eutheria</taxon>
        <taxon>Euarchontoglires</taxon>
        <taxon>Glires</taxon>
        <taxon>Rodentia</taxon>
        <taxon>Myomorpha</taxon>
        <taxon>Muroidea</taxon>
        <taxon>Cricetidae</taxon>
        <taxon>Arvicolinae</taxon>
        <taxon>Microtus</taxon>
    </lineage>
</organism>
<comment type="similarity">
    <text evidence="2 14">Belongs to the G-protein coupled receptor 1 family. Atypical chemokine receptor subfamily.</text>
</comment>
<protein>
    <recommendedName>
        <fullName evidence="3 14">Atypical chemokine receptor 1</fullName>
    </recommendedName>
    <alternativeName>
        <fullName evidence="13 14">Duffy antigen/chemokine receptor</fullName>
    </alternativeName>
</protein>
<feature type="region of interest" description="Disordered" evidence="15">
    <location>
        <begin position="322"/>
        <end position="346"/>
    </location>
</feature>
<evidence type="ECO:0000256" key="5">
    <source>
        <dbReference type="ARBA" id="ARBA00022753"/>
    </source>
</evidence>
<sequence length="346" mass="37335">MGNCLHPVETSFPIDKTGTQYSLDFSNYAYEDNGTYDSTVSYDDNTIGAAAPCHSCTLLDNSSLPFFILTSFLGLLASGAVLFAILKPLFHWQICPSRPILAQLAVGSALFSTAVPVLAPGINHAHSTVLCYLGSWVWYTSAFAQALLIVCYACLNPRLGIGQIRGLTLGLTVGLWGAAALLGLPATLATDVYNGLCTLASTRGLEALKSTHSAICFTIFTVLPLALLAAKGLKKALSKEPGPWVSVLWVWFIFWWPHGMVLIFDALVGSKIMPLKTCLSQKILDIMLNLAEALAILHCVATPLLVALFCYQTTRRSLPSLSLPTRQSSHMDPLVGKSQFLPHMST</sequence>
<feature type="transmembrane region" description="Helical" evidence="14">
    <location>
        <begin position="286"/>
        <end position="311"/>
    </location>
</feature>
<evidence type="ECO:0000256" key="13">
    <source>
        <dbReference type="ARBA" id="ARBA00030289"/>
    </source>
</evidence>
<evidence type="ECO:0000256" key="14">
    <source>
        <dbReference type="RuleBase" id="RU368070"/>
    </source>
</evidence>
<evidence type="ECO:0000256" key="4">
    <source>
        <dbReference type="ARBA" id="ARBA00022692"/>
    </source>
</evidence>
<keyword evidence="11" id="KW-0325">Glycoprotein</keyword>
<evidence type="ECO:0000256" key="12">
    <source>
        <dbReference type="ARBA" id="ARBA00023224"/>
    </source>
</evidence>
<evidence type="ECO:0000313" key="16">
    <source>
        <dbReference type="Proteomes" id="UP000694915"/>
    </source>
</evidence>
<evidence type="ECO:0000256" key="10">
    <source>
        <dbReference type="ARBA" id="ARBA00023170"/>
    </source>
</evidence>
<evidence type="ECO:0000256" key="1">
    <source>
        <dbReference type="ARBA" id="ARBA00004141"/>
    </source>
</evidence>
<dbReference type="SUPFAM" id="SSF81321">
    <property type="entry name" value="Family A G protein-coupled receptor-like"/>
    <property type="match status" value="1"/>
</dbReference>
<comment type="subcellular location">
    <subcellularLocation>
        <location evidence="14">Early endosome</location>
    </subcellularLocation>
    <subcellularLocation>
        <location evidence="1 14">Membrane</location>
        <topology evidence="1 14">Multi-pass membrane protein</topology>
    </subcellularLocation>
    <subcellularLocation>
        <location evidence="14">Recycling endosome</location>
    </subcellularLocation>
</comment>
<keyword evidence="16" id="KW-1185">Reference proteome</keyword>
<keyword evidence="9" id="KW-1015">Disulfide bond</keyword>
<comment type="function">
    <text evidence="14">Atypical chemokine receptor that controls chemokine levels and localization via high-affinity chemokine binding that is uncoupled from classic ligand-driven signal transduction cascades, resulting instead in chemokine sequestration, degradation, or transcytosis. Also known as interceptor (internalizing receptor) or chemokine-scavenging receptor or chemokine decoy receptor. Has a promiscuous chemokine-binding profile, interacting with inflammatory chemokines of both the CXC and the CC subfamilies but not with homeostatic chemokines. Acts as a receptor for chemokines including CCL2, CCL5, CCL7, CCL11, CCL13, CCL14, CCL17, CXCL5, CXCL6, IL8/CXCL8, CXCL11, GRO, RANTES, MCP-1 and TARC. May regulate chemokine bioavailability and, consequently, leukocyte recruitment through two distinct mechanisms: when expressed in endothelial cells, it sustains the abluminal to luminal transcytosis of tissue-derived chemokines and their subsequent presentation to circulating leukocytes; when expressed in erythrocytes, serves as blood reservoir of cognate chemokines but also as a chemokine sink, buffering potential surges in plasma chemokine levels.</text>
</comment>
<gene>
    <name evidence="17" type="primary">Ackr1</name>
</gene>
<evidence type="ECO:0000256" key="9">
    <source>
        <dbReference type="ARBA" id="ARBA00023157"/>
    </source>
</evidence>
<dbReference type="CDD" id="cd15010">
    <property type="entry name" value="7tmA_ACKR1_DARC"/>
    <property type="match status" value="1"/>
</dbReference>
<keyword evidence="6 14" id="KW-1133">Transmembrane helix</keyword>
<evidence type="ECO:0000256" key="3">
    <source>
        <dbReference type="ARBA" id="ARBA00015484"/>
    </source>
</evidence>
<evidence type="ECO:0000313" key="17">
    <source>
        <dbReference type="RefSeq" id="XP_005368607.1"/>
    </source>
</evidence>
<name>A0ABM0LLL6_MICOH</name>
<evidence type="ECO:0000256" key="11">
    <source>
        <dbReference type="ARBA" id="ARBA00023180"/>
    </source>
</evidence>
<accession>A0ABM0LLL6</accession>
<keyword evidence="12 14" id="KW-0807">Transducer</keyword>
<dbReference type="PANTHER" id="PTHR14181">
    <property type="entry name" value="DUFFY ANTIGEN/CHEMOKINE RECEPTOR"/>
    <property type="match status" value="1"/>
</dbReference>
<evidence type="ECO:0000256" key="7">
    <source>
        <dbReference type="ARBA" id="ARBA00023040"/>
    </source>
</evidence>
<keyword evidence="4 14" id="KW-0812">Transmembrane</keyword>
<feature type="transmembrane region" description="Helical" evidence="14">
    <location>
        <begin position="210"/>
        <end position="230"/>
    </location>
</feature>
<keyword evidence="5 14" id="KW-0967">Endosome</keyword>
<feature type="transmembrane region" description="Helical" evidence="14">
    <location>
        <begin position="167"/>
        <end position="190"/>
    </location>
</feature>
<evidence type="ECO:0000256" key="2">
    <source>
        <dbReference type="ARBA" id="ARBA00008790"/>
    </source>
</evidence>
<reference evidence="17" key="1">
    <citation type="submission" date="2025-08" db="UniProtKB">
        <authorList>
            <consortium name="RefSeq"/>
        </authorList>
    </citation>
    <scope>IDENTIFICATION</scope>
</reference>
<dbReference type="RefSeq" id="XP_005368607.1">
    <property type="nucleotide sequence ID" value="XM_005368550.3"/>
</dbReference>
<feature type="transmembrane region" description="Helical" evidence="14">
    <location>
        <begin position="242"/>
        <end position="266"/>
    </location>
</feature>
<keyword evidence="8 14" id="KW-0472">Membrane</keyword>